<dbReference type="Pfam" id="PF19516">
    <property type="entry name" value="DUF6049"/>
    <property type="match status" value="1"/>
</dbReference>
<organism evidence="2">
    <name type="scientific">freshwater metagenome</name>
    <dbReference type="NCBI Taxonomy" id="449393"/>
    <lineage>
        <taxon>unclassified sequences</taxon>
        <taxon>metagenomes</taxon>
        <taxon>ecological metagenomes</taxon>
    </lineage>
</organism>
<protein>
    <submittedName>
        <fullName evidence="2">Unannotated protein</fullName>
    </submittedName>
</protein>
<keyword evidence="1" id="KW-0472">Membrane</keyword>
<proteinExistence type="predicted"/>
<accession>A0A6J7R019</accession>
<keyword evidence="1" id="KW-1133">Transmembrane helix</keyword>
<feature type="transmembrane region" description="Helical" evidence="1">
    <location>
        <begin position="400"/>
        <end position="422"/>
    </location>
</feature>
<reference evidence="2" key="1">
    <citation type="submission" date="2020-05" db="EMBL/GenBank/DDBJ databases">
        <authorList>
            <person name="Chiriac C."/>
            <person name="Salcher M."/>
            <person name="Ghai R."/>
            <person name="Kavagutti S V."/>
        </authorList>
    </citation>
    <scope>NUCLEOTIDE SEQUENCE</scope>
</reference>
<dbReference type="EMBL" id="CAFBPN010000041">
    <property type="protein sequence ID" value="CAB5021413.1"/>
    <property type="molecule type" value="Genomic_DNA"/>
</dbReference>
<evidence type="ECO:0000313" key="2">
    <source>
        <dbReference type="EMBL" id="CAB5021413.1"/>
    </source>
</evidence>
<name>A0A6J7R019_9ZZZZ</name>
<dbReference type="InterPro" id="IPR046112">
    <property type="entry name" value="DUF6049"/>
</dbReference>
<sequence>MLQPELLNALAVSSATEDKLLLDDIRDLLGIHTLSATPQVPLNPSAIGHVGLQELFARQLTAGEDTTAALMQKTPSRDAAVLADPLTTAGATLLRDLGTRQVILTPSAQKSFDAPLDSAVPYLAKLPDGGSLWIYGTDPEYARVMENDALTPLERATRISAELIVQRQEISLTSARLQQPPALLSSSTGEIMNVAVMRQLFRIINSSPVLAFTSQPVIPSAPTSSQPIALRASEDTSLETLKATFDKLLPRIANTSSMLLANDPRIDMWNTLIASSAARTATPAQSSAFIDAISSSLSDLRTAVSLPKSANFTLSGHNSEIQLQVKNASSSSVKVTLRYRSAKLTFPQSFQVVELPANSSTNIAVKVVARSNGRFPVYFQLFTPSGNSPLTEELKVTARVSALAGLGLVVSATAIIVLLTWWAHNWRSRRRRALTALIAPE</sequence>
<gene>
    <name evidence="2" type="ORF">UFOPK4098_00890</name>
</gene>
<evidence type="ECO:0000256" key="1">
    <source>
        <dbReference type="SAM" id="Phobius"/>
    </source>
</evidence>
<dbReference type="AlphaFoldDB" id="A0A6J7R019"/>
<keyword evidence="1" id="KW-0812">Transmembrane</keyword>